<dbReference type="GO" id="GO:0004252">
    <property type="term" value="F:serine-type endopeptidase activity"/>
    <property type="evidence" value="ECO:0007669"/>
    <property type="project" value="InterPro"/>
</dbReference>
<dbReference type="PANTHER" id="PTHR24260:SF136">
    <property type="entry name" value="GH08193P-RELATED"/>
    <property type="match status" value="1"/>
</dbReference>
<dbReference type="CDD" id="cd00190">
    <property type="entry name" value="Tryp_SPc"/>
    <property type="match status" value="1"/>
</dbReference>
<dbReference type="InterPro" id="IPR001254">
    <property type="entry name" value="Trypsin_dom"/>
</dbReference>
<proteinExistence type="predicted"/>
<dbReference type="EMBL" id="GIKN01004395">
    <property type="protein sequence ID" value="NIE46668.1"/>
    <property type="molecule type" value="Transcribed_RNA"/>
</dbReference>
<keyword evidence="2" id="KW-0378">Hydrolase</keyword>
<dbReference type="AlphaFoldDB" id="A0A6G5A7T6"/>
<dbReference type="Gene3D" id="2.40.10.10">
    <property type="entry name" value="Trypsin-like serine proteases"/>
    <property type="match status" value="1"/>
</dbReference>
<sequence length="338" mass="38699">MRRKCETAAAFRATHETSRIRQTSKHCVLMASFRWRFASHIWTLLLLCIAYETTAYLLNGRGCGKVEQKAIPYQPRIVGGINAKRGRHPWLVNLQAYFVANKTRSTAIPCSGTLITRRFVLTAARCVLRSLDQGKGVLASIVEVYYSETERRKGNLRRARDIIIHPGFNPLTRLHNVALLRLFKTINRTKLVRPICLMEKRENLVYKNASVLGWGWIMQNIVLRYATVKIVPFWRCKQKLNVIKQRKALTSKTLMCTAGVKRGPCKGDGGGPVEILKGNKVYQVGIISFPKSCDASRDIPSAHERVDYYFEWIKTVIAYYHKWTWHPPDPAPAEPHDH</sequence>
<dbReference type="SUPFAM" id="SSF50494">
    <property type="entry name" value="Trypsin-like serine proteases"/>
    <property type="match status" value="1"/>
</dbReference>
<evidence type="ECO:0000259" key="1">
    <source>
        <dbReference type="PROSITE" id="PS50240"/>
    </source>
</evidence>
<name>A0A6G5A7T6_RHIMP</name>
<evidence type="ECO:0000313" key="2">
    <source>
        <dbReference type="EMBL" id="NIE46668.1"/>
    </source>
</evidence>
<dbReference type="InterPro" id="IPR051333">
    <property type="entry name" value="CLIP_Serine_Protease"/>
</dbReference>
<dbReference type="InterPro" id="IPR043504">
    <property type="entry name" value="Peptidase_S1_PA_chymotrypsin"/>
</dbReference>
<protein>
    <submittedName>
        <fullName evidence="2">Putative trypsin-like serine protease</fullName>
    </submittedName>
</protein>
<dbReference type="GO" id="GO:0006508">
    <property type="term" value="P:proteolysis"/>
    <property type="evidence" value="ECO:0007669"/>
    <property type="project" value="UniProtKB-KW"/>
</dbReference>
<accession>A0A6G5A7T6</accession>
<keyword evidence="2" id="KW-0645">Protease</keyword>
<feature type="domain" description="Peptidase S1" evidence="1">
    <location>
        <begin position="77"/>
        <end position="318"/>
    </location>
</feature>
<dbReference type="InterPro" id="IPR009003">
    <property type="entry name" value="Peptidase_S1_PA"/>
</dbReference>
<dbReference type="PANTHER" id="PTHR24260">
    <property type="match status" value="1"/>
</dbReference>
<dbReference type="OrthoDB" id="6424634at2759"/>
<reference evidence="2" key="1">
    <citation type="submission" date="2020-03" db="EMBL/GenBank/DDBJ databases">
        <title>A transcriptome and proteome of the tick Rhipicephalus microplus shaped by the genetic composition of its hosts and developmental stage.</title>
        <authorList>
            <person name="Garcia G.R."/>
            <person name="Ribeiro J.M.C."/>
            <person name="Maruyama S.R."/>
            <person name="Gardinasse L.G."/>
            <person name="Nelson K."/>
            <person name="Ferreira B.R."/>
            <person name="Andrade T.G."/>
            <person name="Santos I.K.F.M."/>
        </authorList>
    </citation>
    <scope>NUCLEOTIDE SEQUENCE</scope>
    <source>
        <strain evidence="2">NSGR</strain>
        <tissue evidence="2">Salivary glands</tissue>
    </source>
</reference>
<dbReference type="InterPro" id="IPR001314">
    <property type="entry name" value="Peptidase_S1A"/>
</dbReference>
<dbReference type="SMART" id="SM00020">
    <property type="entry name" value="Tryp_SPc"/>
    <property type="match status" value="1"/>
</dbReference>
<dbReference type="PROSITE" id="PS50240">
    <property type="entry name" value="TRYPSIN_DOM"/>
    <property type="match status" value="1"/>
</dbReference>
<dbReference type="VEuPathDB" id="VectorBase:LOC119165382"/>
<dbReference type="Pfam" id="PF00089">
    <property type="entry name" value="Trypsin"/>
    <property type="match status" value="1"/>
</dbReference>
<organism evidence="2">
    <name type="scientific">Rhipicephalus microplus</name>
    <name type="common">Cattle tick</name>
    <name type="synonym">Boophilus microplus</name>
    <dbReference type="NCBI Taxonomy" id="6941"/>
    <lineage>
        <taxon>Eukaryota</taxon>
        <taxon>Metazoa</taxon>
        <taxon>Ecdysozoa</taxon>
        <taxon>Arthropoda</taxon>
        <taxon>Chelicerata</taxon>
        <taxon>Arachnida</taxon>
        <taxon>Acari</taxon>
        <taxon>Parasitiformes</taxon>
        <taxon>Ixodida</taxon>
        <taxon>Ixodoidea</taxon>
        <taxon>Ixodidae</taxon>
        <taxon>Rhipicephalinae</taxon>
        <taxon>Rhipicephalus</taxon>
        <taxon>Boophilus</taxon>
    </lineage>
</organism>
<dbReference type="PRINTS" id="PR00722">
    <property type="entry name" value="CHYMOTRYPSIN"/>
</dbReference>